<dbReference type="Gene3D" id="1.10.10.10">
    <property type="entry name" value="Winged helix-like DNA-binding domain superfamily/Winged helix DNA-binding domain"/>
    <property type="match status" value="1"/>
</dbReference>
<comment type="caution">
    <text evidence="7">The sequence shown here is derived from an EMBL/GenBank/DDBJ whole genome shotgun (WGS) entry which is preliminary data.</text>
</comment>
<dbReference type="Pfam" id="PF00891">
    <property type="entry name" value="Methyltransf_2"/>
    <property type="match status" value="1"/>
</dbReference>
<dbReference type="PANTHER" id="PTHR43712">
    <property type="entry name" value="PUTATIVE (AFU_ORTHOLOGUE AFUA_4G14580)-RELATED"/>
    <property type="match status" value="1"/>
</dbReference>
<dbReference type="VEuPathDB" id="FungiDB:P170DRAFT_7072"/>
<keyword evidence="8" id="KW-1185">Reference proteome</keyword>
<dbReference type="EMBL" id="MSFO01000001">
    <property type="protein sequence ID" value="PLB54026.1"/>
    <property type="molecule type" value="Genomic_DNA"/>
</dbReference>
<accession>A0A2I2GMC4</accession>
<dbReference type="AlphaFoldDB" id="A0A2I2GMC4"/>
<dbReference type="PROSITE" id="PS51683">
    <property type="entry name" value="SAM_OMT_II"/>
    <property type="match status" value="1"/>
</dbReference>
<dbReference type="GO" id="GO:0044550">
    <property type="term" value="P:secondary metabolite biosynthetic process"/>
    <property type="evidence" value="ECO:0007669"/>
    <property type="project" value="UniProtKB-ARBA"/>
</dbReference>
<evidence type="ECO:0000256" key="4">
    <source>
        <dbReference type="PIRSR" id="PIRSR005739-1"/>
    </source>
</evidence>
<gene>
    <name evidence="7" type="ORF">P170DRAFT_7072</name>
</gene>
<keyword evidence="3" id="KW-0949">S-adenosyl-L-methionine</keyword>
<dbReference type="InterPro" id="IPR036390">
    <property type="entry name" value="WH_DNA-bd_sf"/>
</dbReference>
<evidence type="ECO:0000259" key="6">
    <source>
        <dbReference type="Pfam" id="PF08100"/>
    </source>
</evidence>
<dbReference type="InterPro" id="IPR001077">
    <property type="entry name" value="COMT_C"/>
</dbReference>
<evidence type="ECO:0000313" key="7">
    <source>
        <dbReference type="EMBL" id="PLB54026.1"/>
    </source>
</evidence>
<feature type="domain" description="O-methyltransferase C-terminal" evidence="5">
    <location>
        <begin position="188"/>
        <end position="341"/>
    </location>
</feature>
<protein>
    <submittedName>
        <fullName evidence="7">S-adenosyl-L-methionine-dependent methyltransferase</fullName>
    </submittedName>
</protein>
<feature type="active site" description="Proton acceptor" evidence="4">
    <location>
        <position position="307"/>
    </location>
</feature>
<dbReference type="OrthoDB" id="1535081at2759"/>
<dbReference type="PIRSF" id="PIRSF005739">
    <property type="entry name" value="O-mtase"/>
    <property type="match status" value="1"/>
</dbReference>
<dbReference type="GO" id="GO:0046983">
    <property type="term" value="F:protein dimerization activity"/>
    <property type="evidence" value="ECO:0007669"/>
    <property type="project" value="InterPro"/>
</dbReference>
<dbReference type="Proteomes" id="UP000234275">
    <property type="component" value="Unassembled WGS sequence"/>
</dbReference>
<reference evidence="7 8" key="1">
    <citation type="submission" date="2016-12" db="EMBL/GenBank/DDBJ databases">
        <title>The genomes of Aspergillus section Nigri reveals drivers in fungal speciation.</title>
        <authorList>
            <consortium name="DOE Joint Genome Institute"/>
            <person name="Vesth T.C."/>
            <person name="Nybo J."/>
            <person name="Theobald S."/>
            <person name="Brandl J."/>
            <person name="Frisvad J.C."/>
            <person name="Nielsen K.F."/>
            <person name="Lyhne E.K."/>
            <person name="Kogle M.E."/>
            <person name="Kuo A."/>
            <person name="Riley R."/>
            <person name="Clum A."/>
            <person name="Nolan M."/>
            <person name="Lipzen A."/>
            <person name="Salamov A."/>
            <person name="Henrissat B."/>
            <person name="Wiebenga A."/>
            <person name="De Vries R.P."/>
            <person name="Grigoriev I.V."/>
            <person name="Mortensen U.H."/>
            <person name="Andersen M.R."/>
            <person name="Baker S.E."/>
        </authorList>
    </citation>
    <scope>NUCLEOTIDE SEQUENCE [LARGE SCALE GENOMIC DNA]</scope>
    <source>
        <strain evidence="7 8">IBT 23096</strain>
    </source>
</reference>
<dbReference type="InterPro" id="IPR012967">
    <property type="entry name" value="COMT_dimerisation"/>
</dbReference>
<dbReference type="GO" id="GO:0032259">
    <property type="term" value="P:methylation"/>
    <property type="evidence" value="ECO:0007669"/>
    <property type="project" value="UniProtKB-KW"/>
</dbReference>
<dbReference type="Gene3D" id="3.40.50.150">
    <property type="entry name" value="Vaccinia Virus protein VP39"/>
    <property type="match status" value="1"/>
</dbReference>
<evidence type="ECO:0000313" key="8">
    <source>
        <dbReference type="Proteomes" id="UP000234275"/>
    </source>
</evidence>
<feature type="domain" description="O-methyltransferase dimerisation" evidence="6">
    <location>
        <begin position="64"/>
        <end position="138"/>
    </location>
</feature>
<keyword evidence="1 7" id="KW-0489">Methyltransferase</keyword>
<sequence length="345" mass="38282">MGESSLVSKTATQDEILDLVLRMEQAPEALKAHSIDGLTHGRLLAAARQLVAALETPETELMNIAKAPVANAVLRTAFKINLLEKFDDSEVTASELASRTNVDPLLLVRIMRTLVSLGIFIEPRPEVYTHSVRSKTLTNVKIRAVVRGMAETATTMSSLPEYLSSINYESPADHQPSLFGYARDTEKTMFEWLETQPEQRRIFADFQSATSENSHHRLKPFLQEVLSQTHMGSEVAFVDVGGGRGATLREVCRTLSPPPTGRVVLQDLPKVVEGLGTEDGVEAMPYSFLDPQPVKGATIYFFRHILHNWPDTVCHQILKNTISAMSPNSRIIMIDMVIPNRHPSV</sequence>
<dbReference type="Pfam" id="PF08100">
    <property type="entry name" value="Dimerisation"/>
    <property type="match status" value="1"/>
</dbReference>
<dbReference type="InterPro" id="IPR036388">
    <property type="entry name" value="WH-like_DNA-bd_sf"/>
</dbReference>
<name>A0A2I2GMC4_9EURO</name>
<dbReference type="PANTHER" id="PTHR43712:SF1">
    <property type="entry name" value="HYPOTHETICAL O-METHYLTRANSFERASE (EUROFUNG)-RELATED"/>
    <property type="match status" value="1"/>
</dbReference>
<dbReference type="InterPro" id="IPR016461">
    <property type="entry name" value="COMT-like"/>
</dbReference>
<proteinExistence type="predicted"/>
<dbReference type="SUPFAM" id="SSF46785">
    <property type="entry name" value="Winged helix' DNA-binding domain"/>
    <property type="match status" value="1"/>
</dbReference>
<dbReference type="SUPFAM" id="SSF53335">
    <property type="entry name" value="S-adenosyl-L-methionine-dependent methyltransferases"/>
    <property type="match status" value="1"/>
</dbReference>
<evidence type="ECO:0000256" key="3">
    <source>
        <dbReference type="ARBA" id="ARBA00022691"/>
    </source>
</evidence>
<organism evidence="7 8">
    <name type="scientific">Aspergillus steynii IBT 23096</name>
    <dbReference type="NCBI Taxonomy" id="1392250"/>
    <lineage>
        <taxon>Eukaryota</taxon>
        <taxon>Fungi</taxon>
        <taxon>Dikarya</taxon>
        <taxon>Ascomycota</taxon>
        <taxon>Pezizomycotina</taxon>
        <taxon>Eurotiomycetes</taxon>
        <taxon>Eurotiomycetidae</taxon>
        <taxon>Eurotiales</taxon>
        <taxon>Aspergillaceae</taxon>
        <taxon>Aspergillus</taxon>
        <taxon>Aspergillus subgen. Circumdati</taxon>
    </lineage>
</organism>
<dbReference type="GeneID" id="36563047"/>
<dbReference type="RefSeq" id="XP_024709328.1">
    <property type="nucleotide sequence ID" value="XM_024855341.1"/>
</dbReference>
<evidence type="ECO:0000256" key="2">
    <source>
        <dbReference type="ARBA" id="ARBA00022679"/>
    </source>
</evidence>
<evidence type="ECO:0000259" key="5">
    <source>
        <dbReference type="Pfam" id="PF00891"/>
    </source>
</evidence>
<dbReference type="GO" id="GO:0008171">
    <property type="term" value="F:O-methyltransferase activity"/>
    <property type="evidence" value="ECO:0007669"/>
    <property type="project" value="InterPro"/>
</dbReference>
<evidence type="ECO:0000256" key="1">
    <source>
        <dbReference type="ARBA" id="ARBA00022603"/>
    </source>
</evidence>
<dbReference type="InterPro" id="IPR029063">
    <property type="entry name" value="SAM-dependent_MTases_sf"/>
</dbReference>
<keyword evidence="2 7" id="KW-0808">Transferase</keyword>